<protein>
    <recommendedName>
        <fullName evidence="4">Coiled-coil domain-containing protein 125</fullName>
    </recommendedName>
</protein>
<dbReference type="EnsemblMetazoa" id="G14736.2">
    <property type="protein sequence ID" value="G14736.2:cds"/>
    <property type="gene ID" value="G14736"/>
</dbReference>
<keyword evidence="1" id="KW-0175">Coiled coil</keyword>
<sequence>MSTCNDEDEGNLESGDLGLGFGLKPGSLPILDALRSKKKALLKSHVDLSAVSAKPLIPPNQSQYSTIEKLRHKSKTSVNIYNRKTYLDKMNPADPRCEGDKKLPPKEQVQISKDDIIKKLLEAEQEVEELKTELEVYEKRLESKYKAIAILKNQISSCEEDINTSGKKSRQYEESLEREVNSLNFELGKRETTFENSQQMWAVRFDSICKENSSLTTELDQKSLELRELKAQKMVLCRERDELLALLDVKERGRYLRSRSVSEDEAYSEYSSTELAVLGACKCRVTSPEPCGCAHAAAALRRELCKLKEQYEAQLRRRDEAAQTVDAYRAAFEEQLYRNKQMMLQLAEIAVAGPSKYEKAKVILKNLIHLLNDDDYLCEITNQRQNIFSINGNSKPGKPEVDSQSEPVMSDRDLVMALTEILHQRNEAFAHKKLAAQVLSDRVKELETELSHYQTSEEETFS</sequence>
<evidence type="ECO:0000256" key="1">
    <source>
        <dbReference type="SAM" id="Coils"/>
    </source>
</evidence>
<organism evidence="2 3">
    <name type="scientific">Magallana gigas</name>
    <name type="common">Pacific oyster</name>
    <name type="synonym">Crassostrea gigas</name>
    <dbReference type="NCBI Taxonomy" id="29159"/>
    <lineage>
        <taxon>Eukaryota</taxon>
        <taxon>Metazoa</taxon>
        <taxon>Spiralia</taxon>
        <taxon>Lophotrochozoa</taxon>
        <taxon>Mollusca</taxon>
        <taxon>Bivalvia</taxon>
        <taxon>Autobranchia</taxon>
        <taxon>Pteriomorphia</taxon>
        <taxon>Ostreida</taxon>
        <taxon>Ostreoidea</taxon>
        <taxon>Ostreidae</taxon>
        <taxon>Magallana</taxon>
    </lineage>
</organism>
<name>A0A8W8IMK9_MAGGI</name>
<evidence type="ECO:0008006" key="4">
    <source>
        <dbReference type="Google" id="ProtNLM"/>
    </source>
</evidence>
<accession>A0A8W8IMK9</accession>
<keyword evidence="3" id="KW-1185">Reference proteome</keyword>
<dbReference type="PANTHER" id="PTHR28616:SF1">
    <property type="entry name" value="COILED-COIL DOMAIN-CONTAINING PROTEIN 125"/>
    <property type="match status" value="1"/>
</dbReference>
<feature type="coiled-coil region" evidence="1">
    <location>
        <begin position="212"/>
        <end position="246"/>
    </location>
</feature>
<dbReference type="Proteomes" id="UP000005408">
    <property type="component" value="Unassembled WGS sequence"/>
</dbReference>
<dbReference type="GO" id="GO:0005737">
    <property type="term" value="C:cytoplasm"/>
    <property type="evidence" value="ECO:0007669"/>
    <property type="project" value="TreeGrafter"/>
</dbReference>
<dbReference type="OrthoDB" id="9939852at2759"/>
<dbReference type="InterPro" id="IPR034608">
    <property type="entry name" value="CCDC125"/>
</dbReference>
<evidence type="ECO:0000313" key="2">
    <source>
        <dbReference type="EnsemblMetazoa" id="G14736.2:cds"/>
    </source>
</evidence>
<reference evidence="2" key="1">
    <citation type="submission" date="2022-08" db="UniProtKB">
        <authorList>
            <consortium name="EnsemblMetazoa"/>
        </authorList>
    </citation>
    <scope>IDENTIFICATION</scope>
    <source>
        <strain evidence="2">05x7-T-G4-1.051#20</strain>
    </source>
</reference>
<dbReference type="AlphaFoldDB" id="A0A8W8IMK9"/>
<feature type="coiled-coil region" evidence="1">
    <location>
        <begin position="106"/>
        <end position="154"/>
    </location>
</feature>
<dbReference type="OMA" id="MLQKTME"/>
<dbReference type="GO" id="GO:2000146">
    <property type="term" value="P:negative regulation of cell motility"/>
    <property type="evidence" value="ECO:0007669"/>
    <property type="project" value="TreeGrafter"/>
</dbReference>
<evidence type="ECO:0000313" key="3">
    <source>
        <dbReference type="Proteomes" id="UP000005408"/>
    </source>
</evidence>
<dbReference type="GO" id="GO:0035024">
    <property type="term" value="P:negative regulation of Rho protein signal transduction"/>
    <property type="evidence" value="ECO:0007669"/>
    <property type="project" value="TreeGrafter"/>
</dbReference>
<dbReference type="PANTHER" id="PTHR28616">
    <property type="entry name" value="COILED-COIL DOMAIN-CONTAINING PROTEIN 125"/>
    <property type="match status" value="1"/>
</dbReference>
<proteinExistence type="predicted"/>